<sequence length="372" mass="40991">MALKGVKVLEFAGVAPAPFCGMILSDFGATVLRIDKVQNSSDLDIDVLANGKKSLAVNLKTSEGKDIIKSLAKKHDVLLEPFRPGVMEKLGLGPSVLLEENRKLIYARLTGFGQEGLYCKRGGQDINYLGLSGLLSMFGRAEEKPTFPVNLVAGFGGGGLMCATGILLALFERANSGLGQIVDCSMAEGASYLGSWLFRSQELPIWENKRGENLLDSGAHFYDVYETKDGKYLTVGAIEPHFYEQLLKTLEVEDVDYFDFKKGKDVFKKKFLEKTRDEWNDIFAQTDACASPVLGIDEVADFEGNRDKFVKKDNGIVIPKPGVKLSRTPGETQALKKRPRVGQDSFEILKGLGYSEDKIRDFNSNGIIKTYT</sequence>
<dbReference type="InterPro" id="IPR003673">
    <property type="entry name" value="CoA-Trfase_fam_III"/>
</dbReference>
<evidence type="ECO:0000313" key="3">
    <source>
        <dbReference type="RefSeq" id="XP_017773863.1"/>
    </source>
</evidence>
<dbReference type="PANTHER" id="PTHR48228">
    <property type="entry name" value="SUCCINYL-COA--D-CITRAMALATE COA-TRANSFERASE"/>
    <property type="match status" value="1"/>
</dbReference>
<dbReference type="GeneID" id="108560708"/>
<dbReference type="Gene3D" id="3.40.50.10540">
    <property type="entry name" value="Crotonobetainyl-coa:carnitine coa-transferase, domain 1"/>
    <property type="match status" value="1"/>
</dbReference>
<dbReference type="Gene3D" id="3.30.1540.10">
    <property type="entry name" value="formyl-coa transferase, domain 3"/>
    <property type="match status" value="1"/>
</dbReference>
<dbReference type="InterPro" id="IPR023606">
    <property type="entry name" value="CoA-Trfase_III_dom_1_sf"/>
</dbReference>
<organism evidence="2 3">
    <name type="scientific">Nicrophorus vespilloides</name>
    <name type="common">Boreal carrion beetle</name>
    <dbReference type="NCBI Taxonomy" id="110193"/>
    <lineage>
        <taxon>Eukaryota</taxon>
        <taxon>Metazoa</taxon>
        <taxon>Ecdysozoa</taxon>
        <taxon>Arthropoda</taxon>
        <taxon>Hexapoda</taxon>
        <taxon>Insecta</taxon>
        <taxon>Pterygota</taxon>
        <taxon>Neoptera</taxon>
        <taxon>Endopterygota</taxon>
        <taxon>Coleoptera</taxon>
        <taxon>Polyphaga</taxon>
        <taxon>Staphyliniformia</taxon>
        <taxon>Silphidae</taxon>
        <taxon>Nicrophorinae</taxon>
        <taxon>Nicrophorus</taxon>
    </lineage>
</organism>
<dbReference type="RefSeq" id="XP_017773863.1">
    <property type="nucleotide sequence ID" value="XM_017918374.1"/>
</dbReference>
<dbReference type="InterPro" id="IPR044855">
    <property type="entry name" value="CoA-Trfase_III_dom3_sf"/>
</dbReference>
<accession>A0ABM1MH13</accession>
<dbReference type="Pfam" id="PF02515">
    <property type="entry name" value="CoA_transf_3"/>
    <property type="match status" value="1"/>
</dbReference>
<dbReference type="InterPro" id="IPR050509">
    <property type="entry name" value="CoA-transferase_III"/>
</dbReference>
<evidence type="ECO:0000313" key="2">
    <source>
        <dbReference type="Proteomes" id="UP000695000"/>
    </source>
</evidence>
<keyword evidence="2" id="KW-1185">Reference proteome</keyword>
<protein>
    <submittedName>
        <fullName evidence="3">Alpha-methylacyl-CoA racemase-like</fullName>
    </submittedName>
</protein>
<dbReference type="SUPFAM" id="SSF89796">
    <property type="entry name" value="CoA-transferase family III (CaiB/BaiF)"/>
    <property type="match status" value="1"/>
</dbReference>
<proteinExistence type="inferred from homology"/>
<evidence type="ECO:0000256" key="1">
    <source>
        <dbReference type="ARBA" id="ARBA00008383"/>
    </source>
</evidence>
<dbReference type="PANTHER" id="PTHR48228:SF5">
    <property type="entry name" value="ALPHA-METHYLACYL-COA RACEMASE"/>
    <property type="match status" value="1"/>
</dbReference>
<comment type="similarity">
    <text evidence="1">Belongs to the CoA-transferase III family.</text>
</comment>
<gene>
    <name evidence="3" type="primary">LOC108560708</name>
</gene>
<name>A0ABM1MH13_NICVS</name>
<dbReference type="Proteomes" id="UP000695000">
    <property type="component" value="Unplaced"/>
</dbReference>
<reference evidence="3" key="1">
    <citation type="submission" date="2025-08" db="UniProtKB">
        <authorList>
            <consortium name="RefSeq"/>
        </authorList>
    </citation>
    <scope>IDENTIFICATION</scope>
    <source>
        <tissue evidence="3">Whole Larva</tissue>
    </source>
</reference>